<keyword evidence="2" id="KW-1185">Reference proteome</keyword>
<sequence>MITLTGEITMTTTDSLDVSPRDIVILKARVDYPTASTRELSRILESEYGITLSHNRVNEILHTMSEEEIFREAILPNREIFRHYLFRIAFDFPNFDDNWRSCYDALVNDPHILMFFTADSNYHWHAIAQFRTNEEMERWVHEFFKTHGDLLSEFHNTMLHSVHKFQTEAAIFDDILAETPEGRQYLDYEEWEEE</sequence>
<name>M0AEJ5_9EURY</name>
<gene>
    <name evidence="1" type="ORF">C484_00290</name>
</gene>
<dbReference type="Proteomes" id="UP000011648">
    <property type="component" value="Unassembled WGS sequence"/>
</dbReference>
<evidence type="ECO:0000313" key="1">
    <source>
        <dbReference type="EMBL" id="ELY96826.1"/>
    </source>
</evidence>
<dbReference type="AlphaFoldDB" id="M0AEJ5"/>
<dbReference type="EMBL" id="AOIL01000001">
    <property type="protein sequence ID" value="ELY96826.1"/>
    <property type="molecule type" value="Genomic_DNA"/>
</dbReference>
<organism evidence="1 2">
    <name type="scientific">Natrialba taiwanensis DSM 12281</name>
    <dbReference type="NCBI Taxonomy" id="1230458"/>
    <lineage>
        <taxon>Archaea</taxon>
        <taxon>Methanobacteriati</taxon>
        <taxon>Methanobacteriota</taxon>
        <taxon>Stenosarchaea group</taxon>
        <taxon>Halobacteria</taxon>
        <taxon>Halobacteriales</taxon>
        <taxon>Natrialbaceae</taxon>
        <taxon>Natrialba</taxon>
    </lineage>
</organism>
<proteinExistence type="predicted"/>
<dbReference type="PATRIC" id="fig|1230458.4.peg.55"/>
<protein>
    <recommendedName>
        <fullName evidence="3">AsnC family transcriptional regulator</fullName>
    </recommendedName>
</protein>
<comment type="caution">
    <text evidence="1">The sequence shown here is derived from an EMBL/GenBank/DDBJ whole genome shotgun (WGS) entry which is preliminary data.</text>
</comment>
<evidence type="ECO:0000313" key="2">
    <source>
        <dbReference type="Proteomes" id="UP000011648"/>
    </source>
</evidence>
<dbReference type="STRING" id="1230458.C484_00290"/>
<accession>M0AEJ5</accession>
<evidence type="ECO:0008006" key="3">
    <source>
        <dbReference type="Google" id="ProtNLM"/>
    </source>
</evidence>
<reference evidence="1 2" key="1">
    <citation type="journal article" date="2014" name="PLoS Genet.">
        <title>Phylogenetically driven sequencing of extremely halophilic archaea reveals strategies for static and dynamic osmo-response.</title>
        <authorList>
            <person name="Becker E.A."/>
            <person name="Seitzer P.M."/>
            <person name="Tritt A."/>
            <person name="Larsen D."/>
            <person name="Krusor M."/>
            <person name="Yao A.I."/>
            <person name="Wu D."/>
            <person name="Madern D."/>
            <person name="Eisen J.A."/>
            <person name="Darling A.E."/>
            <person name="Facciotti M.T."/>
        </authorList>
    </citation>
    <scope>NUCLEOTIDE SEQUENCE [LARGE SCALE GENOMIC DNA]</scope>
    <source>
        <strain evidence="1 2">DSM 12281</strain>
    </source>
</reference>